<evidence type="ECO:0000256" key="5">
    <source>
        <dbReference type="ARBA" id="ARBA00023136"/>
    </source>
</evidence>
<dbReference type="PIRSF" id="PIRSF035875">
    <property type="entry name" value="RNase_BN"/>
    <property type="match status" value="1"/>
</dbReference>
<dbReference type="Proteomes" id="UP001589836">
    <property type="component" value="Unassembled WGS sequence"/>
</dbReference>
<evidence type="ECO:0000313" key="8">
    <source>
        <dbReference type="Proteomes" id="UP001589836"/>
    </source>
</evidence>
<feature type="transmembrane region" description="Helical" evidence="6">
    <location>
        <begin position="201"/>
        <end position="224"/>
    </location>
</feature>
<reference evidence="7 8" key="1">
    <citation type="submission" date="2024-09" db="EMBL/GenBank/DDBJ databases">
        <authorList>
            <person name="Sun Q."/>
            <person name="Mori K."/>
        </authorList>
    </citation>
    <scope>NUCLEOTIDE SEQUENCE [LARGE SCALE GENOMIC DNA]</scope>
    <source>
        <strain evidence="7 8">NCAIM B.02529</strain>
    </source>
</reference>
<evidence type="ECO:0000256" key="2">
    <source>
        <dbReference type="ARBA" id="ARBA00022475"/>
    </source>
</evidence>
<keyword evidence="3 6" id="KW-0812">Transmembrane</keyword>
<dbReference type="PANTHER" id="PTHR30213">
    <property type="entry name" value="INNER MEMBRANE PROTEIN YHJD"/>
    <property type="match status" value="1"/>
</dbReference>
<dbReference type="NCBIfam" id="TIGR00765">
    <property type="entry name" value="yihY_not_rbn"/>
    <property type="match status" value="1"/>
</dbReference>
<feature type="transmembrane region" description="Helical" evidence="6">
    <location>
        <begin position="236"/>
        <end position="257"/>
    </location>
</feature>
<gene>
    <name evidence="7" type="ORF">ACFFGV_00760</name>
</gene>
<sequence>MRRLFRFSKELVKRFNEHEVAGLAAQLAYFFLLSIFPFMIFLVALMAYLPISIENVKNTLDNYVPRDALELITNNLEAKNGGLLSFGIIATLWSASNGINSIMRAFNRAYEVGENRSFLKSRLLSIFLTVAMLIVIVVALLLPVFGKAIGVYIFSKFGVSAGFLDTWEALRWIISSAILLFVLSVLYILAPNHHVNIKQVLVGSLFATVCWQIVSLGFSVYVNLSAARYSATYGSLGGVIILMIWFYLSGLIIILGAEINAMLKARKVFKKSG</sequence>
<dbReference type="PANTHER" id="PTHR30213:SF0">
    <property type="entry name" value="UPF0761 MEMBRANE PROTEIN YIHY"/>
    <property type="match status" value="1"/>
</dbReference>
<dbReference type="EMBL" id="JBHLTP010000001">
    <property type="protein sequence ID" value="MFC0522120.1"/>
    <property type="molecule type" value="Genomic_DNA"/>
</dbReference>
<name>A0ABV6LIA1_9BACI</name>
<evidence type="ECO:0000256" key="1">
    <source>
        <dbReference type="ARBA" id="ARBA00004651"/>
    </source>
</evidence>
<dbReference type="Pfam" id="PF03631">
    <property type="entry name" value="Virul_fac_BrkB"/>
    <property type="match status" value="1"/>
</dbReference>
<feature type="transmembrane region" description="Helical" evidence="6">
    <location>
        <begin position="20"/>
        <end position="49"/>
    </location>
</feature>
<comment type="subcellular location">
    <subcellularLocation>
        <location evidence="1">Cell membrane</location>
        <topology evidence="1">Multi-pass membrane protein</topology>
    </subcellularLocation>
</comment>
<keyword evidence="4 6" id="KW-1133">Transmembrane helix</keyword>
<feature type="transmembrane region" description="Helical" evidence="6">
    <location>
        <begin position="83"/>
        <end position="102"/>
    </location>
</feature>
<evidence type="ECO:0000313" key="7">
    <source>
        <dbReference type="EMBL" id="MFC0522120.1"/>
    </source>
</evidence>
<organism evidence="7 8">
    <name type="scientific">Pontibacillus salicampi</name>
    <dbReference type="NCBI Taxonomy" id="1449801"/>
    <lineage>
        <taxon>Bacteria</taxon>
        <taxon>Bacillati</taxon>
        <taxon>Bacillota</taxon>
        <taxon>Bacilli</taxon>
        <taxon>Bacillales</taxon>
        <taxon>Bacillaceae</taxon>
        <taxon>Pontibacillus</taxon>
    </lineage>
</organism>
<keyword evidence="8" id="KW-1185">Reference proteome</keyword>
<feature type="transmembrane region" description="Helical" evidence="6">
    <location>
        <begin position="123"/>
        <end position="149"/>
    </location>
</feature>
<evidence type="ECO:0000256" key="6">
    <source>
        <dbReference type="SAM" id="Phobius"/>
    </source>
</evidence>
<keyword evidence="5 6" id="KW-0472">Membrane</keyword>
<accession>A0ABV6LIA1</accession>
<feature type="transmembrane region" description="Helical" evidence="6">
    <location>
        <begin position="169"/>
        <end position="189"/>
    </location>
</feature>
<comment type="caution">
    <text evidence="7">The sequence shown here is derived from an EMBL/GenBank/DDBJ whole genome shotgun (WGS) entry which is preliminary data.</text>
</comment>
<evidence type="ECO:0000256" key="4">
    <source>
        <dbReference type="ARBA" id="ARBA00022989"/>
    </source>
</evidence>
<dbReference type="RefSeq" id="WP_377344614.1">
    <property type="nucleotide sequence ID" value="NZ_JBHLTP010000001.1"/>
</dbReference>
<evidence type="ECO:0000256" key="3">
    <source>
        <dbReference type="ARBA" id="ARBA00022692"/>
    </source>
</evidence>
<protein>
    <submittedName>
        <fullName evidence="7">YihY/virulence factor BrkB family protein</fullName>
    </submittedName>
</protein>
<dbReference type="InterPro" id="IPR017039">
    <property type="entry name" value="Virul_fac_BrkB"/>
</dbReference>
<keyword evidence="2" id="KW-1003">Cell membrane</keyword>
<proteinExistence type="predicted"/>